<protein>
    <submittedName>
        <fullName evidence="2">Uncharacterized protein</fullName>
    </submittedName>
</protein>
<organism evidence="2 3">
    <name type="scientific">Tetrapisispora phaffii (strain ATCC 24235 / CBS 4417 / NBRC 1672 / NRRL Y-8282 / UCD 70-5)</name>
    <name type="common">Yeast</name>
    <name type="synonym">Fabospora phaffii</name>
    <dbReference type="NCBI Taxonomy" id="1071381"/>
    <lineage>
        <taxon>Eukaryota</taxon>
        <taxon>Fungi</taxon>
        <taxon>Dikarya</taxon>
        <taxon>Ascomycota</taxon>
        <taxon>Saccharomycotina</taxon>
        <taxon>Saccharomycetes</taxon>
        <taxon>Saccharomycetales</taxon>
        <taxon>Saccharomycetaceae</taxon>
        <taxon>Tetrapisispora</taxon>
    </lineage>
</organism>
<dbReference type="RefSeq" id="XP_003685149.1">
    <property type="nucleotide sequence ID" value="XM_003685101.1"/>
</dbReference>
<gene>
    <name evidence="2" type="primary">TPHA0D00720</name>
    <name evidence="2" type="ordered locus">TPHA_0D00720</name>
</gene>
<accession>G8BS94</accession>
<feature type="signal peptide" evidence="1">
    <location>
        <begin position="1"/>
        <end position="22"/>
    </location>
</feature>
<evidence type="ECO:0000313" key="3">
    <source>
        <dbReference type="Proteomes" id="UP000005666"/>
    </source>
</evidence>
<dbReference type="EMBL" id="HE612859">
    <property type="protein sequence ID" value="CCE62715.1"/>
    <property type="molecule type" value="Genomic_DNA"/>
</dbReference>
<dbReference type="GeneID" id="11534446"/>
<proteinExistence type="predicted"/>
<keyword evidence="1" id="KW-0732">Signal</keyword>
<feature type="chain" id="PRO_5003508677" evidence="1">
    <location>
        <begin position="23"/>
        <end position="330"/>
    </location>
</feature>
<dbReference type="KEGG" id="tpf:TPHA_0D00720"/>
<dbReference type="eggNOG" id="ENOG502SAIJ">
    <property type="taxonomic scope" value="Eukaryota"/>
</dbReference>
<sequence length="330" mass="37010">MKLNRAILQIISTINISLLVSGLNVTQPSQPIPPIPPAANRHKFAIETINDLVLISQTSLSCNPLFGTFGPAMSVMQAASCTYNAIACGMNLSAKILEGWDILEDDTAIKSYVMTLMNQHTMDNSKTGEEALYLQDLNDITKFIHSESNKLQKIHNNYDNIDNVSHLDEELKEQYKLIGTILLNPLDMHTDIYFKDITTENFGNTRIGCVNFLYGKNSIFTNTNFQMETCFSKHGINEIATHFKERGIVKGSVAVYKAMSELGITKTIRAPKELYTAFAKAFIGHYKEGVQKINNLIDKINDTEWDGGKLEFQLEDKGHFLMSLEVSKSQ</sequence>
<dbReference type="OMA" id="INDTEWD"/>
<dbReference type="Proteomes" id="UP000005666">
    <property type="component" value="Chromosome 4"/>
</dbReference>
<evidence type="ECO:0000313" key="2">
    <source>
        <dbReference type="EMBL" id="CCE62715.1"/>
    </source>
</evidence>
<name>G8BS94_TETPH</name>
<evidence type="ECO:0000256" key="1">
    <source>
        <dbReference type="SAM" id="SignalP"/>
    </source>
</evidence>
<dbReference type="OrthoDB" id="10536082at2759"/>
<dbReference type="AlphaFoldDB" id="G8BS94"/>
<dbReference type="HOGENOM" id="CLU_842437_0_0_1"/>
<reference evidence="2 3" key="1">
    <citation type="journal article" date="2011" name="Proc. Natl. Acad. Sci. U.S.A.">
        <title>Evolutionary erosion of yeast sex chromosomes by mating-type switching accidents.</title>
        <authorList>
            <person name="Gordon J.L."/>
            <person name="Armisen D."/>
            <person name="Proux-Wera E."/>
            <person name="Oheigeartaigh S.S."/>
            <person name="Byrne K.P."/>
            <person name="Wolfe K.H."/>
        </authorList>
    </citation>
    <scope>NUCLEOTIDE SEQUENCE [LARGE SCALE GENOMIC DNA]</scope>
    <source>
        <strain evidence="3">ATCC 24235 / CBS 4417 / NBRC 1672 / NRRL Y-8282 / UCD 70-5</strain>
    </source>
</reference>
<keyword evidence="3" id="KW-1185">Reference proteome</keyword>